<dbReference type="GO" id="GO:0007155">
    <property type="term" value="P:cell adhesion"/>
    <property type="evidence" value="ECO:0007669"/>
    <property type="project" value="InterPro"/>
</dbReference>
<dbReference type="Pfam" id="PF00114">
    <property type="entry name" value="Pilin"/>
    <property type="match status" value="1"/>
</dbReference>
<dbReference type="InterPro" id="IPR045584">
    <property type="entry name" value="Pilin-like"/>
</dbReference>
<dbReference type="PROSITE" id="PS00409">
    <property type="entry name" value="PROKAR_NTER_METHYL"/>
    <property type="match status" value="1"/>
</dbReference>
<keyword evidence="5" id="KW-0812">Transmembrane</keyword>
<protein>
    <recommendedName>
        <fullName evidence="8">Prepilin-type N-terminal cleavage/methylation domain-containing protein</fullName>
    </recommendedName>
</protein>
<evidence type="ECO:0000256" key="4">
    <source>
        <dbReference type="RuleBase" id="RU000389"/>
    </source>
</evidence>
<evidence type="ECO:0000313" key="6">
    <source>
        <dbReference type="EMBL" id="PIT62448.1"/>
    </source>
</evidence>
<evidence type="ECO:0008006" key="8">
    <source>
        <dbReference type="Google" id="ProtNLM"/>
    </source>
</evidence>
<dbReference type="Gene3D" id="3.30.700.10">
    <property type="entry name" value="Glycoprotein, Type 4 Pilin"/>
    <property type="match status" value="1"/>
</dbReference>
<name>A0A2N9Y481_9NEIS</name>
<accession>A0A2N9Y481</accession>
<reference evidence="6 7" key="1">
    <citation type="journal article" date="2017" name="MBio">
        <title>Type VI secretion-mediated competition in the bee gut microbiome.</title>
        <authorList>
            <person name="Steele M.I."/>
            <person name="Kwong W.K."/>
            <person name="Powell J.E."/>
            <person name="Whiteley M."/>
            <person name="Moran N.A."/>
        </authorList>
    </citation>
    <scope>NUCLEOTIDE SEQUENCE [LARGE SCALE GENOMIC DNA]</scope>
    <source>
        <strain evidence="6 7">PEB0171</strain>
    </source>
</reference>
<evidence type="ECO:0000256" key="5">
    <source>
        <dbReference type="SAM" id="Phobius"/>
    </source>
</evidence>
<dbReference type="Proteomes" id="UP000231094">
    <property type="component" value="Unassembled WGS sequence"/>
</dbReference>
<organism evidence="6 7">
    <name type="scientific">Snodgrassella alvi</name>
    <dbReference type="NCBI Taxonomy" id="1196083"/>
    <lineage>
        <taxon>Bacteria</taxon>
        <taxon>Pseudomonadati</taxon>
        <taxon>Pseudomonadota</taxon>
        <taxon>Betaproteobacteria</taxon>
        <taxon>Neisseriales</taxon>
        <taxon>Neisseriaceae</taxon>
        <taxon>Snodgrassella</taxon>
    </lineage>
</organism>
<keyword evidence="3" id="KW-1015">Disulfide bond</keyword>
<dbReference type="Pfam" id="PF07963">
    <property type="entry name" value="N_methyl"/>
    <property type="match status" value="1"/>
</dbReference>
<comment type="caution">
    <text evidence="6">The sequence shown here is derived from an EMBL/GenBank/DDBJ whole genome shotgun (WGS) entry which is preliminary data.</text>
</comment>
<evidence type="ECO:0000256" key="1">
    <source>
        <dbReference type="ARBA" id="ARBA00005233"/>
    </source>
</evidence>
<dbReference type="AlphaFoldDB" id="A0A2N9Y481"/>
<keyword evidence="2" id="KW-0488">Methylation</keyword>
<keyword evidence="4" id="KW-0281">Fimbrium</keyword>
<dbReference type="EMBL" id="MEIV01000051">
    <property type="protein sequence ID" value="PIT62448.1"/>
    <property type="molecule type" value="Genomic_DNA"/>
</dbReference>
<evidence type="ECO:0000256" key="3">
    <source>
        <dbReference type="ARBA" id="ARBA00023157"/>
    </source>
</evidence>
<evidence type="ECO:0000313" key="7">
    <source>
        <dbReference type="Proteomes" id="UP000231094"/>
    </source>
</evidence>
<evidence type="ECO:0000256" key="2">
    <source>
        <dbReference type="ARBA" id="ARBA00022481"/>
    </source>
</evidence>
<comment type="similarity">
    <text evidence="1 4">Belongs to the N-Me-Phe pilin family.</text>
</comment>
<dbReference type="RefSeq" id="WP_100116777.1">
    <property type="nucleotide sequence ID" value="NZ_MEIV01000051.1"/>
</dbReference>
<dbReference type="GO" id="GO:0009289">
    <property type="term" value="C:pilus"/>
    <property type="evidence" value="ECO:0007669"/>
    <property type="project" value="InterPro"/>
</dbReference>
<dbReference type="InterPro" id="IPR001082">
    <property type="entry name" value="Pilin"/>
</dbReference>
<sequence>MQFTYTPKSNAHIQKGFTLIELMVVIAIIGFLAAIAIFSYQNNVTKTQLTRAYYELKASTTAINTIIALGNVPTMNRSLDGQPVNGTTKIYEFTGIDTNNIGSDIMSSIEIISEQDRVTGLRAELGNHVATAINGTIITLERSDGGSWTCYINPHGNSASNLSRYAINDCNIIQN</sequence>
<keyword evidence="5" id="KW-0472">Membrane</keyword>
<gene>
    <name evidence="6" type="ORF">BHC47_04985</name>
</gene>
<feature type="transmembrane region" description="Helical" evidence="5">
    <location>
        <begin position="20"/>
        <end position="40"/>
    </location>
</feature>
<dbReference type="NCBIfam" id="TIGR02532">
    <property type="entry name" value="IV_pilin_GFxxxE"/>
    <property type="match status" value="1"/>
</dbReference>
<dbReference type="InterPro" id="IPR012902">
    <property type="entry name" value="N_methyl_site"/>
</dbReference>
<proteinExistence type="inferred from homology"/>
<dbReference type="SUPFAM" id="SSF54523">
    <property type="entry name" value="Pili subunits"/>
    <property type="match status" value="1"/>
</dbReference>
<keyword evidence="5" id="KW-1133">Transmembrane helix</keyword>